<name>A0AAQ1SQX0_LEPIR</name>
<evidence type="ECO:0000259" key="1">
    <source>
        <dbReference type="Pfam" id="PF03372"/>
    </source>
</evidence>
<dbReference type="GO" id="GO:0003824">
    <property type="term" value="F:catalytic activity"/>
    <property type="evidence" value="ECO:0007669"/>
    <property type="project" value="InterPro"/>
</dbReference>
<protein>
    <recommendedName>
        <fullName evidence="1">Endonuclease/exonuclease/phosphatase domain-containing protein</fullName>
    </recommendedName>
</protein>
<reference evidence="2 3" key="1">
    <citation type="submission" date="2017-11" db="EMBL/GenBank/DDBJ databases">
        <authorList>
            <person name="Lechat P."/>
        </authorList>
    </citation>
    <scope>NUCLEOTIDE SEQUENCE [LARGE SCALE GENOMIC DNA]</scope>
    <source>
        <strain evidence="2">L495</strain>
    </source>
</reference>
<dbReference type="InterPro" id="IPR036691">
    <property type="entry name" value="Endo/exonu/phosph_ase_sf"/>
</dbReference>
<organism evidence="2 3">
    <name type="scientific">Leptospira interrogans serovar Manilae</name>
    <dbReference type="NCBI Taxonomy" id="214675"/>
    <lineage>
        <taxon>Bacteria</taxon>
        <taxon>Pseudomonadati</taxon>
        <taxon>Spirochaetota</taxon>
        <taxon>Spirochaetia</taxon>
        <taxon>Leptospirales</taxon>
        <taxon>Leptospiraceae</taxon>
        <taxon>Leptospira</taxon>
    </lineage>
</organism>
<dbReference type="Proteomes" id="UP000234460">
    <property type="component" value="Chromosome LMANV2"/>
</dbReference>
<feature type="domain" description="Endonuclease/exonuclease/phosphatase" evidence="1">
    <location>
        <begin position="65"/>
        <end position="215"/>
    </location>
</feature>
<dbReference type="AlphaFoldDB" id="A0AAQ1SQX0"/>
<sequence>MQKLEIHSFFEKFIYLLLFFIVSTLNAENFKLKVASYDTLTLYLLTKIEEIKDENGFSSRRIPRSDLDFQKIREHLLQIDADILAIQNLRNEAEALNILSEDYSCFVNKRSTQSHRGIGICWKKNKFPISNIQIHKADTSPFFFKTQYNQERFVELQIPIGKSYYSFWSVYLYVDKERRTDQLHLLNDLLRKNKNFFVLGNFNDPLSKRTLSWKTLSEGLLIFNTGRYVKQRCLKNKILTSLILTDLDLKQKLTPVPFSQNEEALLEAKELLESCPVLLDVELQENPL</sequence>
<proteinExistence type="predicted"/>
<accession>A0AAQ1SQX0</accession>
<dbReference type="Pfam" id="PF03372">
    <property type="entry name" value="Exo_endo_phos"/>
    <property type="match status" value="1"/>
</dbReference>
<dbReference type="SUPFAM" id="SSF56219">
    <property type="entry name" value="DNase I-like"/>
    <property type="match status" value="1"/>
</dbReference>
<gene>
    <name evidence="2" type="ORF">LMANV2_80111</name>
</gene>
<comment type="caution">
    <text evidence="2">The sequence shown here is derived from an EMBL/GenBank/DDBJ whole genome shotgun (WGS) entry which is preliminary data.</text>
</comment>
<evidence type="ECO:0000313" key="2">
    <source>
        <dbReference type="EMBL" id="SOR63761.1"/>
    </source>
</evidence>
<dbReference type="InterPro" id="IPR005135">
    <property type="entry name" value="Endo/exonuclease/phosphatase"/>
</dbReference>
<dbReference type="Gene3D" id="3.60.10.10">
    <property type="entry name" value="Endonuclease/exonuclease/phosphatase"/>
    <property type="match status" value="1"/>
</dbReference>
<evidence type="ECO:0000313" key="3">
    <source>
        <dbReference type="Proteomes" id="UP000234460"/>
    </source>
</evidence>
<dbReference type="EMBL" id="OEJX01000078">
    <property type="protein sequence ID" value="SOR63761.1"/>
    <property type="molecule type" value="Genomic_DNA"/>
</dbReference>